<evidence type="ECO:0000256" key="2">
    <source>
        <dbReference type="ARBA" id="ARBA00023163"/>
    </source>
</evidence>
<dbReference type="EMBL" id="SHKL01000001">
    <property type="protein sequence ID" value="RZT85316.1"/>
    <property type="molecule type" value="Genomic_DNA"/>
</dbReference>
<evidence type="ECO:0000259" key="5">
    <source>
        <dbReference type="Pfam" id="PF13490"/>
    </source>
</evidence>
<evidence type="ECO:0000256" key="3">
    <source>
        <dbReference type="SAM" id="MobiDB-lite"/>
    </source>
</evidence>
<dbReference type="RefSeq" id="WP_130289794.1">
    <property type="nucleotide sequence ID" value="NZ_SHKL01000001.1"/>
</dbReference>
<keyword evidence="7" id="KW-1185">Reference proteome</keyword>
<name>A0A4Q7UUA3_PSEST</name>
<dbReference type="Proteomes" id="UP000291591">
    <property type="component" value="Unassembled WGS sequence"/>
</dbReference>
<keyword evidence="1" id="KW-0805">Transcription regulation</keyword>
<evidence type="ECO:0000313" key="7">
    <source>
        <dbReference type="Proteomes" id="UP000291591"/>
    </source>
</evidence>
<keyword evidence="4" id="KW-0472">Membrane</keyword>
<feature type="transmembrane region" description="Helical" evidence="4">
    <location>
        <begin position="131"/>
        <end position="152"/>
    </location>
</feature>
<dbReference type="InterPro" id="IPR041916">
    <property type="entry name" value="Anti_sigma_zinc_sf"/>
</dbReference>
<dbReference type="OrthoDB" id="5185837at2"/>
<evidence type="ECO:0000256" key="4">
    <source>
        <dbReference type="SAM" id="Phobius"/>
    </source>
</evidence>
<gene>
    <name evidence="6" type="ORF">EV383_2180</name>
</gene>
<protein>
    <submittedName>
        <fullName evidence="6">Putative zinc finger protein</fullName>
    </submittedName>
</protein>
<keyword evidence="4" id="KW-0812">Transmembrane</keyword>
<dbReference type="Pfam" id="PF13490">
    <property type="entry name" value="zf-HC2"/>
    <property type="match status" value="1"/>
</dbReference>
<reference evidence="6 7" key="1">
    <citation type="submission" date="2019-02" db="EMBL/GenBank/DDBJ databases">
        <title>Sequencing the genomes of 1000 actinobacteria strains.</title>
        <authorList>
            <person name="Klenk H.-P."/>
        </authorList>
    </citation>
    <scope>NUCLEOTIDE SEQUENCE [LARGE SCALE GENOMIC DNA]</scope>
    <source>
        <strain evidence="6 7">DSM 45779</strain>
    </source>
</reference>
<accession>A0A4Q7UUA3</accession>
<feature type="domain" description="Putative zinc-finger" evidence="5">
    <location>
        <begin position="11"/>
        <end position="44"/>
    </location>
</feature>
<dbReference type="InterPro" id="IPR027383">
    <property type="entry name" value="Znf_put"/>
</dbReference>
<dbReference type="AlphaFoldDB" id="A0A4Q7UUA3"/>
<evidence type="ECO:0000313" key="6">
    <source>
        <dbReference type="EMBL" id="RZT85316.1"/>
    </source>
</evidence>
<comment type="caution">
    <text evidence="6">The sequence shown here is derived from an EMBL/GenBank/DDBJ whole genome shotgun (WGS) entry which is preliminary data.</text>
</comment>
<dbReference type="Gene3D" id="1.10.10.1320">
    <property type="entry name" value="Anti-sigma factor, zinc-finger domain"/>
    <property type="match status" value="1"/>
</dbReference>
<keyword evidence="2" id="KW-0804">Transcription</keyword>
<feature type="region of interest" description="Disordered" evidence="3">
    <location>
        <begin position="93"/>
        <end position="127"/>
    </location>
</feature>
<keyword evidence="4" id="KW-1133">Transmembrane helix</keyword>
<proteinExistence type="predicted"/>
<evidence type="ECO:0000256" key="1">
    <source>
        <dbReference type="ARBA" id="ARBA00023015"/>
    </source>
</evidence>
<sequence length="258" mass="26256">MNTPIPDELHRELRERLGAYVLDALDADERAEVDAHLAVCPECRTEVDDLLPLVGPLSAVDADAVGPDSAEAESSPAATGGFAAILDRIRAEEAGGDRRNGTGPTVGDAGTGDAPPPDNVRPLRRTRSSSVRLAAAAAVIALAGIGIGTVLAPGESDGPLESVGVQALRPGIDAEAGVVPHTWGVEVKLTASGFDAGRTYRAAVLDSTGRPVGAGEFVGTGGDEMVCNLNSSVLRDRATGFVVTDAAGNPVLVSDFST</sequence>
<organism evidence="6 7">
    <name type="scientific">Pseudonocardia sediminis</name>
    <dbReference type="NCBI Taxonomy" id="1397368"/>
    <lineage>
        <taxon>Bacteria</taxon>
        <taxon>Bacillati</taxon>
        <taxon>Actinomycetota</taxon>
        <taxon>Actinomycetes</taxon>
        <taxon>Pseudonocardiales</taxon>
        <taxon>Pseudonocardiaceae</taxon>
        <taxon>Pseudonocardia</taxon>
    </lineage>
</organism>